<dbReference type="Proteomes" id="UP000029579">
    <property type="component" value="Unassembled WGS sequence"/>
</dbReference>
<comment type="subcellular location">
    <subcellularLocation>
        <location evidence="1">Cell membrane</location>
        <topology evidence="1">Multi-pass membrane protein</topology>
    </subcellularLocation>
</comment>
<feature type="transmembrane region" description="Helical" evidence="7">
    <location>
        <begin position="32"/>
        <end position="53"/>
    </location>
</feature>
<evidence type="ECO:0000259" key="8">
    <source>
        <dbReference type="PROSITE" id="PS50893"/>
    </source>
</evidence>
<evidence type="ECO:0000313" key="10">
    <source>
        <dbReference type="EMBL" id="KGF04873.1"/>
    </source>
</evidence>
<dbReference type="GO" id="GO:0016887">
    <property type="term" value="F:ATP hydrolysis activity"/>
    <property type="evidence" value="ECO:0007669"/>
    <property type="project" value="InterPro"/>
</dbReference>
<dbReference type="InterPro" id="IPR003593">
    <property type="entry name" value="AAA+_ATPase"/>
</dbReference>
<comment type="caution">
    <text evidence="10">The sequence shown here is derived from an EMBL/GenBank/DDBJ whole genome shotgun (WGS) entry which is preliminary data.</text>
</comment>
<accession>A0A095X4X4</accession>
<dbReference type="EMBL" id="JRMW01000024">
    <property type="protein sequence ID" value="KGF04873.1"/>
    <property type="molecule type" value="Genomic_DNA"/>
</dbReference>
<keyword evidence="5 7" id="KW-1133">Transmembrane helix</keyword>
<keyword evidence="4" id="KW-0067">ATP-binding</keyword>
<dbReference type="Pfam" id="PF00664">
    <property type="entry name" value="ABC_membrane"/>
    <property type="match status" value="1"/>
</dbReference>
<dbReference type="InterPro" id="IPR027417">
    <property type="entry name" value="P-loop_NTPase"/>
</dbReference>
<proteinExistence type="predicted"/>
<feature type="domain" description="ABC transporter" evidence="8">
    <location>
        <begin position="346"/>
        <end position="584"/>
    </location>
</feature>
<dbReference type="SUPFAM" id="SSF90123">
    <property type="entry name" value="ABC transporter transmembrane region"/>
    <property type="match status" value="1"/>
</dbReference>
<name>A0A095X4X4_9FIRM</name>
<dbReference type="PROSITE" id="PS50929">
    <property type="entry name" value="ABC_TM1F"/>
    <property type="match status" value="1"/>
</dbReference>
<dbReference type="SUPFAM" id="SSF52540">
    <property type="entry name" value="P-loop containing nucleoside triphosphate hydrolases"/>
    <property type="match status" value="1"/>
</dbReference>
<evidence type="ECO:0000256" key="3">
    <source>
        <dbReference type="ARBA" id="ARBA00022741"/>
    </source>
</evidence>
<organism evidence="10 11">
    <name type="scientific">Anaerococcus lactolyticus S7-1-13</name>
    <dbReference type="NCBI Taxonomy" id="1284686"/>
    <lineage>
        <taxon>Bacteria</taxon>
        <taxon>Bacillati</taxon>
        <taxon>Bacillota</taxon>
        <taxon>Tissierellia</taxon>
        <taxon>Tissierellales</taxon>
        <taxon>Peptoniphilaceae</taxon>
        <taxon>Anaerococcus</taxon>
    </lineage>
</organism>
<feature type="transmembrane region" description="Helical" evidence="7">
    <location>
        <begin position="65"/>
        <end position="87"/>
    </location>
</feature>
<dbReference type="GO" id="GO:0005886">
    <property type="term" value="C:plasma membrane"/>
    <property type="evidence" value="ECO:0007669"/>
    <property type="project" value="UniProtKB-SubCell"/>
</dbReference>
<dbReference type="PROSITE" id="PS00211">
    <property type="entry name" value="ABC_TRANSPORTER_1"/>
    <property type="match status" value="1"/>
</dbReference>
<evidence type="ECO:0000256" key="2">
    <source>
        <dbReference type="ARBA" id="ARBA00022692"/>
    </source>
</evidence>
<sequence length="591" mass="66796">MEKNKRKYTNNYLFRRFLPYYGPYKKVLTIDLLAAAFTTISELILPLLLSYLTDWAQIGILDAPRILKVAVIYVITKAVSVVARYFMQSMGHIMGAMIERDMRKDVFNHLMEMDTEFFNESKVGQLMTRLTSDLFEITEFAHHVPEEFLVGAIKLFVSFVVLLTINWKLSLVIYILIPLMYVVSRQSRAKFRRATKNSKKQIGEINAGVEDTLLGISVVKSFANEAIEKSKFAKENDKFADIKADQYYNMAKYFMVKDTFSGIMYLALIVIGGFLVIQKEITPGDLIAFTMYLNMLVATIERLINFTDTYERGTTGIERFIEIMSLDRDIFDKENPETLTNVKGKIEFDKVSFKYPNTPVGEAYVLKDMSFKINVGENIALVGPSGAGKTTISKLIPRFYDVNEGEIRIDNTNIKDLSIESLRNNIGIVQQDVYLFSGTVRANIAYGKEDATEEEIKEAARLAGADEFIKDLPDGLDTYIGERGVKLSGGQKQRISIARVFLKNPPILILDEATSALDNKSEAIVQASLEKLSIGRTTLTIAHRLSTIINADEIIVLTYDGIVERGNHKDLLAKKGVYYNLYNSNNTDLFG</sequence>
<dbReference type="PROSITE" id="PS50893">
    <property type="entry name" value="ABC_TRANSPORTER_2"/>
    <property type="match status" value="1"/>
</dbReference>
<dbReference type="Gene3D" id="1.20.1560.10">
    <property type="entry name" value="ABC transporter type 1, transmembrane domain"/>
    <property type="match status" value="1"/>
</dbReference>
<feature type="domain" description="ABC transmembrane type-1" evidence="9">
    <location>
        <begin position="32"/>
        <end position="312"/>
    </location>
</feature>
<dbReference type="FunFam" id="3.40.50.300:FF:000218">
    <property type="entry name" value="Multidrug ABC transporter ATP-binding protein"/>
    <property type="match status" value="1"/>
</dbReference>
<keyword evidence="3" id="KW-0547">Nucleotide-binding</keyword>
<dbReference type="OrthoDB" id="9762778at2"/>
<evidence type="ECO:0000259" key="9">
    <source>
        <dbReference type="PROSITE" id="PS50929"/>
    </source>
</evidence>
<dbReference type="PANTHER" id="PTHR43394">
    <property type="entry name" value="ATP-DEPENDENT PERMEASE MDL1, MITOCHONDRIAL"/>
    <property type="match status" value="1"/>
</dbReference>
<dbReference type="InterPro" id="IPR036640">
    <property type="entry name" value="ABC1_TM_sf"/>
</dbReference>
<keyword evidence="6 7" id="KW-0472">Membrane</keyword>
<evidence type="ECO:0000313" key="11">
    <source>
        <dbReference type="Proteomes" id="UP000029579"/>
    </source>
</evidence>
<dbReference type="SMART" id="SM00382">
    <property type="entry name" value="AAA"/>
    <property type="match status" value="1"/>
</dbReference>
<dbReference type="InterPro" id="IPR003439">
    <property type="entry name" value="ABC_transporter-like_ATP-bd"/>
</dbReference>
<feature type="transmembrane region" description="Helical" evidence="7">
    <location>
        <begin position="259"/>
        <end position="277"/>
    </location>
</feature>
<dbReference type="InterPro" id="IPR011527">
    <property type="entry name" value="ABC1_TM_dom"/>
</dbReference>
<dbReference type="AlphaFoldDB" id="A0A095X4X4"/>
<dbReference type="Pfam" id="PF00005">
    <property type="entry name" value="ABC_tran"/>
    <property type="match status" value="1"/>
</dbReference>
<dbReference type="PANTHER" id="PTHR43394:SF1">
    <property type="entry name" value="ATP-BINDING CASSETTE SUB-FAMILY B MEMBER 10, MITOCHONDRIAL"/>
    <property type="match status" value="1"/>
</dbReference>
<dbReference type="GO" id="GO:0005524">
    <property type="term" value="F:ATP binding"/>
    <property type="evidence" value="ECO:0007669"/>
    <property type="project" value="UniProtKB-KW"/>
</dbReference>
<dbReference type="InterPro" id="IPR039421">
    <property type="entry name" value="Type_1_exporter"/>
</dbReference>
<gene>
    <name evidence="10" type="ORF">HMPREF1630_02305</name>
</gene>
<evidence type="ECO:0000256" key="1">
    <source>
        <dbReference type="ARBA" id="ARBA00004651"/>
    </source>
</evidence>
<evidence type="ECO:0000256" key="7">
    <source>
        <dbReference type="SAM" id="Phobius"/>
    </source>
</evidence>
<reference evidence="10 11" key="1">
    <citation type="submission" date="2014-07" db="EMBL/GenBank/DDBJ databases">
        <authorList>
            <person name="McCorrison J."/>
            <person name="Sanka R."/>
            <person name="Torralba M."/>
            <person name="Gillis M."/>
            <person name="Haft D.H."/>
            <person name="Methe B."/>
            <person name="Sutton G."/>
            <person name="Nelson K.E."/>
        </authorList>
    </citation>
    <scope>NUCLEOTIDE SEQUENCE [LARGE SCALE GENOMIC DNA]</scope>
    <source>
        <strain evidence="10 11">S7-1-13</strain>
    </source>
</reference>
<dbReference type="InterPro" id="IPR017871">
    <property type="entry name" value="ABC_transporter-like_CS"/>
</dbReference>
<protein>
    <submittedName>
        <fullName evidence="10">Thiamine ABC transporter permease</fullName>
    </submittedName>
</protein>
<dbReference type="eggNOG" id="COG1132">
    <property type="taxonomic scope" value="Bacteria"/>
</dbReference>
<dbReference type="CDD" id="cd18549">
    <property type="entry name" value="ABC_6TM_YwjA_like"/>
    <property type="match status" value="1"/>
</dbReference>
<evidence type="ECO:0000256" key="4">
    <source>
        <dbReference type="ARBA" id="ARBA00022840"/>
    </source>
</evidence>
<feature type="transmembrane region" description="Helical" evidence="7">
    <location>
        <begin position="155"/>
        <end position="183"/>
    </location>
</feature>
<keyword evidence="2 7" id="KW-0812">Transmembrane</keyword>
<evidence type="ECO:0000256" key="6">
    <source>
        <dbReference type="ARBA" id="ARBA00023136"/>
    </source>
</evidence>
<evidence type="ECO:0000256" key="5">
    <source>
        <dbReference type="ARBA" id="ARBA00022989"/>
    </source>
</evidence>
<dbReference type="RefSeq" id="WP_037326657.1">
    <property type="nucleotide sequence ID" value="NZ_JRMW01000024.1"/>
</dbReference>
<dbReference type="Gene3D" id="3.40.50.300">
    <property type="entry name" value="P-loop containing nucleotide triphosphate hydrolases"/>
    <property type="match status" value="1"/>
</dbReference>
<dbReference type="GO" id="GO:0015421">
    <property type="term" value="F:ABC-type oligopeptide transporter activity"/>
    <property type="evidence" value="ECO:0007669"/>
    <property type="project" value="TreeGrafter"/>
</dbReference>